<dbReference type="GO" id="GO:0032153">
    <property type="term" value="C:cell division site"/>
    <property type="evidence" value="ECO:0007669"/>
    <property type="project" value="TreeGrafter"/>
</dbReference>
<feature type="transmembrane region" description="Helical" evidence="6">
    <location>
        <begin position="20"/>
        <end position="46"/>
    </location>
</feature>
<evidence type="ECO:0000256" key="3">
    <source>
        <dbReference type="ARBA" id="ARBA00022692"/>
    </source>
</evidence>
<dbReference type="eggNOG" id="COG2177">
    <property type="taxonomic scope" value="Bacteria"/>
</dbReference>
<evidence type="ECO:0000256" key="2">
    <source>
        <dbReference type="ARBA" id="ARBA00022475"/>
    </source>
</evidence>
<dbReference type="InterPro" id="IPR004513">
    <property type="entry name" value="FtsX"/>
</dbReference>
<keyword evidence="4 6" id="KW-1133">Transmembrane helix</keyword>
<keyword evidence="9" id="KW-1185">Reference proteome</keyword>
<comment type="subcellular location">
    <subcellularLocation>
        <location evidence="1">Cell membrane</location>
        <topology evidence="1">Multi-pass membrane protein</topology>
    </subcellularLocation>
</comment>
<keyword evidence="5 6" id="KW-0472">Membrane</keyword>
<dbReference type="KEGG" id="paca:ID47_03510"/>
<organism evidence="8 9">
    <name type="scientific">Candidatus Odyssella acanthamoebae</name>
    <dbReference type="NCBI Taxonomy" id="91604"/>
    <lineage>
        <taxon>Bacteria</taxon>
        <taxon>Pseudomonadati</taxon>
        <taxon>Pseudomonadota</taxon>
        <taxon>Alphaproteobacteria</taxon>
        <taxon>Holosporales</taxon>
        <taxon>Candidatus Paracaedibacteraceae</taxon>
        <taxon>Candidatus Odyssella</taxon>
    </lineage>
</organism>
<reference evidence="8 9" key="1">
    <citation type="submission" date="2014-07" db="EMBL/GenBank/DDBJ databases">
        <title>Comparative genomic insights into amoeba endosymbionts belonging to the families of Holosporaceae and Candidatus Midichloriaceae within Rickettsiales.</title>
        <authorList>
            <person name="Wang Z."/>
            <person name="Wu M."/>
        </authorList>
    </citation>
    <scope>NUCLEOTIDE SEQUENCE [LARGE SCALE GENOMIC DNA]</scope>
    <source>
        <strain evidence="8">PRA3</strain>
    </source>
</reference>
<feature type="transmembrane region" description="Helical" evidence="6">
    <location>
        <begin position="262"/>
        <end position="286"/>
    </location>
</feature>
<dbReference type="PANTHER" id="PTHR47755">
    <property type="entry name" value="CELL DIVISION PROTEIN FTSX"/>
    <property type="match status" value="1"/>
</dbReference>
<evidence type="ECO:0000256" key="6">
    <source>
        <dbReference type="SAM" id="Phobius"/>
    </source>
</evidence>
<dbReference type="AlphaFoldDB" id="A0A077AS62"/>
<dbReference type="Pfam" id="PF02687">
    <property type="entry name" value="FtsX"/>
    <property type="match status" value="1"/>
</dbReference>
<dbReference type="STRING" id="91604.ID47_03510"/>
<proteinExistence type="predicted"/>
<evidence type="ECO:0000313" key="9">
    <source>
        <dbReference type="Proteomes" id="UP000028926"/>
    </source>
</evidence>
<dbReference type="OrthoDB" id="9814843at2"/>
<name>A0A077AS62_9PROT</name>
<dbReference type="Proteomes" id="UP000028926">
    <property type="component" value="Chromosome"/>
</dbReference>
<feature type="domain" description="ABC3 transporter permease C-terminal" evidence="7">
    <location>
        <begin position="171"/>
        <end position="285"/>
    </location>
</feature>
<dbReference type="EMBL" id="CP008941">
    <property type="protein sequence ID" value="AIK96007.1"/>
    <property type="molecule type" value="Genomic_DNA"/>
</dbReference>
<evidence type="ECO:0000259" key="7">
    <source>
        <dbReference type="Pfam" id="PF02687"/>
    </source>
</evidence>
<dbReference type="PANTHER" id="PTHR47755:SF1">
    <property type="entry name" value="CELL DIVISION PROTEIN FTSX"/>
    <property type="match status" value="1"/>
</dbReference>
<evidence type="ECO:0000313" key="8">
    <source>
        <dbReference type="EMBL" id="AIK96007.1"/>
    </source>
</evidence>
<evidence type="ECO:0000256" key="4">
    <source>
        <dbReference type="ARBA" id="ARBA00022989"/>
    </source>
</evidence>
<gene>
    <name evidence="8" type="ORF">ID47_03510</name>
</gene>
<keyword evidence="2" id="KW-1003">Cell membrane</keyword>
<feature type="transmembrane region" description="Helical" evidence="6">
    <location>
        <begin position="167"/>
        <end position="187"/>
    </location>
</feature>
<feature type="transmembrane region" description="Helical" evidence="6">
    <location>
        <begin position="223"/>
        <end position="242"/>
    </location>
</feature>
<protein>
    <recommendedName>
        <fullName evidence="7">ABC3 transporter permease C-terminal domain-containing protein</fullName>
    </recommendedName>
</protein>
<accession>A0A077AS62</accession>
<evidence type="ECO:0000256" key="5">
    <source>
        <dbReference type="ARBA" id="ARBA00023136"/>
    </source>
</evidence>
<evidence type="ECO:0000256" key="1">
    <source>
        <dbReference type="ARBA" id="ARBA00004651"/>
    </source>
</evidence>
<dbReference type="GO" id="GO:0005886">
    <property type="term" value="C:plasma membrane"/>
    <property type="evidence" value="ECO:0007669"/>
    <property type="project" value="UniProtKB-SubCell"/>
</dbReference>
<sequence length="293" mass="32256">MANKVDIEEVPITKDPITRLVPWIIALLVFLLCLVLTGASSIGVAVQRWQIGMSHRINIEIPLQHEIDRDRITAAVAQYLTTTPGVSHIDIADKTKLYGLFGVTPQQAALYPDFPLPVMIEANLNSETGATVSEIITQLQQVSPGVRIEAYTQWHEMLLLLRKTLQIIGYIFIMLIAITVIIMISLITKAGLSAHQESISILRLIGASNGYIASKFQNHAFKLSVRGAIIGFGLALPISWVFNLSSVYLGVPDLLRPQMDPVLMLGMVIVPLFVVFLSVCVSRFAVLRTLSSD</sequence>
<keyword evidence="3 6" id="KW-0812">Transmembrane</keyword>
<dbReference type="GO" id="GO:0051301">
    <property type="term" value="P:cell division"/>
    <property type="evidence" value="ECO:0007669"/>
    <property type="project" value="InterPro"/>
</dbReference>
<dbReference type="HOGENOM" id="CLU_067538_0_0_5"/>
<dbReference type="InterPro" id="IPR003838">
    <property type="entry name" value="ABC3_permease_C"/>
</dbReference>
<dbReference type="RefSeq" id="WP_038463826.1">
    <property type="nucleotide sequence ID" value="NZ_CP008941.1"/>
</dbReference>